<protein>
    <submittedName>
        <fullName evidence="1">Uncharacterized protein</fullName>
    </submittedName>
</protein>
<name>A0AAD5K775_9FUNG</name>
<keyword evidence="2" id="KW-1185">Reference proteome</keyword>
<proteinExistence type="predicted"/>
<dbReference type="Proteomes" id="UP001209540">
    <property type="component" value="Unassembled WGS sequence"/>
</dbReference>
<reference evidence="1" key="2">
    <citation type="submission" date="2023-02" db="EMBL/GenBank/DDBJ databases">
        <authorList>
            <consortium name="DOE Joint Genome Institute"/>
            <person name="Mondo S.J."/>
            <person name="Chang Y."/>
            <person name="Wang Y."/>
            <person name="Ahrendt S."/>
            <person name="Andreopoulos W."/>
            <person name="Barry K."/>
            <person name="Beard J."/>
            <person name="Benny G.L."/>
            <person name="Blankenship S."/>
            <person name="Bonito G."/>
            <person name="Cuomo C."/>
            <person name="Desiro A."/>
            <person name="Gervers K.A."/>
            <person name="Hundley H."/>
            <person name="Kuo A."/>
            <person name="LaButti K."/>
            <person name="Lang B.F."/>
            <person name="Lipzen A."/>
            <person name="O'Donnell K."/>
            <person name="Pangilinan J."/>
            <person name="Reynolds N."/>
            <person name="Sandor L."/>
            <person name="Smith M.W."/>
            <person name="Tsang A."/>
            <person name="Grigoriev I.V."/>
            <person name="Stajich J.E."/>
            <person name="Spatafora J.W."/>
        </authorList>
    </citation>
    <scope>NUCLEOTIDE SEQUENCE</scope>
    <source>
        <strain evidence="1">RSA 2281</strain>
    </source>
</reference>
<evidence type="ECO:0000313" key="1">
    <source>
        <dbReference type="EMBL" id="KAI9271832.1"/>
    </source>
</evidence>
<dbReference type="EMBL" id="JAIXMP010000006">
    <property type="protein sequence ID" value="KAI9271832.1"/>
    <property type="molecule type" value="Genomic_DNA"/>
</dbReference>
<gene>
    <name evidence="1" type="ORF">BDA99DRAFT_501138</name>
</gene>
<reference evidence="1" key="1">
    <citation type="journal article" date="2022" name="IScience">
        <title>Evolution of zygomycete secretomes and the origins of terrestrial fungal ecologies.</title>
        <authorList>
            <person name="Chang Y."/>
            <person name="Wang Y."/>
            <person name="Mondo S."/>
            <person name="Ahrendt S."/>
            <person name="Andreopoulos W."/>
            <person name="Barry K."/>
            <person name="Beard J."/>
            <person name="Benny G.L."/>
            <person name="Blankenship S."/>
            <person name="Bonito G."/>
            <person name="Cuomo C."/>
            <person name="Desiro A."/>
            <person name="Gervers K.A."/>
            <person name="Hundley H."/>
            <person name="Kuo A."/>
            <person name="LaButti K."/>
            <person name="Lang B.F."/>
            <person name="Lipzen A."/>
            <person name="O'Donnell K."/>
            <person name="Pangilinan J."/>
            <person name="Reynolds N."/>
            <person name="Sandor L."/>
            <person name="Smith M.E."/>
            <person name="Tsang A."/>
            <person name="Grigoriev I.V."/>
            <person name="Stajich J.E."/>
            <person name="Spatafora J.W."/>
        </authorList>
    </citation>
    <scope>NUCLEOTIDE SEQUENCE</scope>
    <source>
        <strain evidence="1">RSA 2281</strain>
    </source>
</reference>
<accession>A0AAD5K775</accession>
<evidence type="ECO:0000313" key="2">
    <source>
        <dbReference type="Proteomes" id="UP001209540"/>
    </source>
</evidence>
<organism evidence="1 2">
    <name type="scientific">Phascolomyces articulosus</name>
    <dbReference type="NCBI Taxonomy" id="60185"/>
    <lineage>
        <taxon>Eukaryota</taxon>
        <taxon>Fungi</taxon>
        <taxon>Fungi incertae sedis</taxon>
        <taxon>Mucoromycota</taxon>
        <taxon>Mucoromycotina</taxon>
        <taxon>Mucoromycetes</taxon>
        <taxon>Mucorales</taxon>
        <taxon>Lichtheimiaceae</taxon>
        <taxon>Phascolomyces</taxon>
    </lineage>
</organism>
<sequence>MNHHHSYNTFFFRFYQETVYYFIYYFMKYTFYHMQNDSQIFYEKRYVCITCSIQHIK</sequence>
<dbReference type="AlphaFoldDB" id="A0AAD5K775"/>
<comment type="caution">
    <text evidence="1">The sequence shown here is derived from an EMBL/GenBank/DDBJ whole genome shotgun (WGS) entry which is preliminary data.</text>
</comment>